<dbReference type="Pfam" id="PF16118">
    <property type="entry name" value="DUF4834"/>
    <property type="match status" value="1"/>
</dbReference>
<feature type="region of interest" description="Disordered" evidence="1">
    <location>
        <begin position="42"/>
        <end position="96"/>
    </location>
</feature>
<dbReference type="InterPro" id="IPR032272">
    <property type="entry name" value="DUF4834"/>
</dbReference>
<evidence type="ECO:0000313" key="3">
    <source>
        <dbReference type="Proteomes" id="UP000254263"/>
    </source>
</evidence>
<name>A0A379DET8_9PORP</name>
<feature type="compositionally biased region" description="Basic and acidic residues" evidence="1">
    <location>
        <begin position="71"/>
        <end position="86"/>
    </location>
</feature>
<evidence type="ECO:0008006" key="4">
    <source>
        <dbReference type="Google" id="ProtNLM"/>
    </source>
</evidence>
<accession>A0A379DET8</accession>
<dbReference type="Proteomes" id="UP000254263">
    <property type="component" value="Unassembled WGS sequence"/>
</dbReference>
<feature type="compositionally biased region" description="Low complexity" evidence="1">
    <location>
        <begin position="54"/>
        <end position="65"/>
    </location>
</feature>
<protein>
    <recommendedName>
        <fullName evidence="4">DUF4834 family protein</fullName>
    </recommendedName>
</protein>
<dbReference type="RefSeq" id="WP_018359845.1">
    <property type="nucleotide sequence ID" value="NZ_UGTI01000001.1"/>
</dbReference>
<evidence type="ECO:0000313" key="2">
    <source>
        <dbReference type="EMBL" id="SUB76896.1"/>
    </source>
</evidence>
<sequence length="96" mass="11333">MSFFIIFILCLVLIFVLWPNIQQWVARKIMQRIARNMGLDPEAYEQQRRKHNRQQSNSSNAKQSNGVQDKVGLDELAKRKFDKENSSEYADFEDIP</sequence>
<gene>
    <name evidence="2" type="ORF">NCTC13100_00007</name>
</gene>
<proteinExistence type="predicted"/>
<reference evidence="2 3" key="1">
    <citation type="submission" date="2018-06" db="EMBL/GenBank/DDBJ databases">
        <authorList>
            <consortium name="Pathogen Informatics"/>
            <person name="Doyle S."/>
        </authorList>
    </citation>
    <scope>NUCLEOTIDE SEQUENCE [LARGE SCALE GENOMIC DNA]</scope>
    <source>
        <strain evidence="2 3">NCTC13100</strain>
    </source>
</reference>
<dbReference type="EMBL" id="UGTI01000001">
    <property type="protein sequence ID" value="SUB76896.1"/>
    <property type="molecule type" value="Genomic_DNA"/>
</dbReference>
<evidence type="ECO:0000256" key="1">
    <source>
        <dbReference type="SAM" id="MobiDB-lite"/>
    </source>
</evidence>
<organism evidence="2 3">
    <name type="scientific">Porphyromonas macacae</name>
    <dbReference type="NCBI Taxonomy" id="28115"/>
    <lineage>
        <taxon>Bacteria</taxon>
        <taxon>Pseudomonadati</taxon>
        <taxon>Bacteroidota</taxon>
        <taxon>Bacteroidia</taxon>
        <taxon>Bacteroidales</taxon>
        <taxon>Porphyromonadaceae</taxon>
        <taxon>Porphyromonas</taxon>
    </lineage>
</organism>
<dbReference type="AlphaFoldDB" id="A0A379DET8"/>